<feature type="region of interest" description="Disordered" evidence="1">
    <location>
        <begin position="197"/>
        <end position="259"/>
    </location>
</feature>
<name>A0A225X272_9STRA</name>
<comment type="caution">
    <text evidence="2">The sequence shown here is derived from an EMBL/GenBank/DDBJ whole genome shotgun (WGS) entry which is preliminary data.</text>
</comment>
<gene>
    <name evidence="2" type="ORF">PHMEG_0001289</name>
</gene>
<proteinExistence type="predicted"/>
<evidence type="ECO:0000256" key="1">
    <source>
        <dbReference type="SAM" id="MobiDB-lite"/>
    </source>
</evidence>
<evidence type="ECO:0000313" key="2">
    <source>
        <dbReference type="EMBL" id="OWZ23762.1"/>
    </source>
</evidence>
<keyword evidence="3" id="KW-1185">Reference proteome</keyword>
<dbReference type="AlphaFoldDB" id="A0A225X272"/>
<dbReference type="OrthoDB" id="122119at2759"/>
<reference evidence="3" key="1">
    <citation type="submission" date="2017-03" db="EMBL/GenBank/DDBJ databases">
        <title>Phytopthora megakarya and P. palmivora, two closely related causual agents of cacao black pod achieved similar genome size and gene model numbers by different mechanisms.</title>
        <authorList>
            <person name="Ali S."/>
            <person name="Shao J."/>
            <person name="Larry D.J."/>
            <person name="Kronmiller B."/>
            <person name="Shen D."/>
            <person name="Strem M.D."/>
            <person name="Melnick R.L."/>
            <person name="Guiltinan M.J."/>
            <person name="Tyler B.M."/>
            <person name="Meinhardt L.W."/>
            <person name="Bailey B.A."/>
        </authorList>
    </citation>
    <scope>NUCLEOTIDE SEQUENCE [LARGE SCALE GENOMIC DNA]</scope>
    <source>
        <strain evidence="3">zdho120</strain>
    </source>
</reference>
<accession>A0A225X272</accession>
<dbReference type="EMBL" id="NBNE01000045">
    <property type="protein sequence ID" value="OWZ23762.1"/>
    <property type="molecule type" value="Genomic_DNA"/>
</dbReference>
<sequence length="290" mass="32158">MSQSSFSQTQSQNLLGSSQDSQLDRLRYWQAQQPIPPSSVCCDGKEKLQDLEQNLTKAFVEHTREQKEQQHELLVRAVGPIKKSIEKIEAKLAATSGDHQQHTVVIGELVKGVDSVVSAVSELRQQNLTNKSVYKETQTTVINEATAMKAALTELQSRVETVEGSVKSCSVLVSQVLEAGATKHIALLSAISASSCPKRAMPAEDSSDDEQAARKRRRHELDEVQPTNYASCSSSDVPRTRTCSPPHNEVGNINTWHDSEDDEMDDAGLYHALNRIEALRAKRRNHQLNF</sequence>
<feature type="compositionally biased region" description="Polar residues" evidence="1">
    <location>
        <begin position="225"/>
        <end position="256"/>
    </location>
</feature>
<protein>
    <submittedName>
        <fullName evidence="2">Uncharacterized protein</fullName>
    </submittedName>
</protein>
<evidence type="ECO:0000313" key="3">
    <source>
        <dbReference type="Proteomes" id="UP000198211"/>
    </source>
</evidence>
<dbReference type="Proteomes" id="UP000198211">
    <property type="component" value="Unassembled WGS sequence"/>
</dbReference>
<organism evidence="2 3">
    <name type="scientific">Phytophthora megakarya</name>
    <dbReference type="NCBI Taxonomy" id="4795"/>
    <lineage>
        <taxon>Eukaryota</taxon>
        <taxon>Sar</taxon>
        <taxon>Stramenopiles</taxon>
        <taxon>Oomycota</taxon>
        <taxon>Peronosporomycetes</taxon>
        <taxon>Peronosporales</taxon>
        <taxon>Peronosporaceae</taxon>
        <taxon>Phytophthora</taxon>
    </lineage>
</organism>